<dbReference type="RefSeq" id="WP_077396782.1">
    <property type="nucleotide sequence ID" value="NZ_JATM01000004.1"/>
</dbReference>
<dbReference type="OrthoDB" id="128991at2"/>
<evidence type="ECO:0000313" key="3">
    <source>
        <dbReference type="Proteomes" id="UP000200980"/>
    </source>
</evidence>
<evidence type="ECO:0008006" key="4">
    <source>
        <dbReference type="Google" id="ProtNLM"/>
    </source>
</evidence>
<protein>
    <recommendedName>
        <fullName evidence="4">Glycosyltransferase RgtA/B/C/D-like domain-containing protein</fullName>
    </recommendedName>
</protein>
<feature type="transmembrane region" description="Helical" evidence="1">
    <location>
        <begin position="150"/>
        <end position="165"/>
    </location>
</feature>
<feature type="transmembrane region" description="Helical" evidence="1">
    <location>
        <begin position="317"/>
        <end position="337"/>
    </location>
</feature>
<evidence type="ECO:0000313" key="2">
    <source>
        <dbReference type="EMBL" id="OOL17783.1"/>
    </source>
</evidence>
<comment type="caution">
    <text evidence="2">The sequence shown here is derived from an EMBL/GenBank/DDBJ whole genome shotgun (WGS) entry which is preliminary data.</text>
</comment>
<reference evidence="2 3" key="1">
    <citation type="journal article" date="2016" name="PLoS ONE">
        <title>Whole-Genome Sequence Analysis of Bombella intestini LMG 28161T, a Novel Acetic Acid Bacterium Isolated from the Crop of a Red-Tailed Bumble Bee, Bombus lapidarius.</title>
        <authorList>
            <person name="Li L."/>
            <person name="Illeghems K."/>
            <person name="Van Kerrebroeck S."/>
            <person name="Borremans W."/>
            <person name="Cleenwerck I."/>
            <person name="Smagghe G."/>
            <person name="De Vuyst L."/>
            <person name="Vandamme P."/>
        </authorList>
    </citation>
    <scope>NUCLEOTIDE SEQUENCE [LARGE SCALE GENOMIC DNA]</scope>
    <source>
        <strain evidence="2 3">R-52487</strain>
    </source>
</reference>
<evidence type="ECO:0000256" key="1">
    <source>
        <dbReference type="SAM" id="Phobius"/>
    </source>
</evidence>
<gene>
    <name evidence="2" type="ORF">AL01_07365</name>
</gene>
<organism evidence="2 3">
    <name type="scientific">Bombella intestini</name>
    <dbReference type="NCBI Taxonomy" id="1539051"/>
    <lineage>
        <taxon>Bacteria</taxon>
        <taxon>Pseudomonadati</taxon>
        <taxon>Pseudomonadota</taxon>
        <taxon>Alphaproteobacteria</taxon>
        <taxon>Acetobacterales</taxon>
        <taxon>Acetobacteraceae</taxon>
        <taxon>Bombella</taxon>
    </lineage>
</organism>
<feature type="transmembrane region" description="Helical" evidence="1">
    <location>
        <begin position="177"/>
        <end position="201"/>
    </location>
</feature>
<name>A0A1S8GP16_9PROT</name>
<dbReference type="EMBL" id="JATM01000004">
    <property type="protein sequence ID" value="OOL17783.1"/>
    <property type="molecule type" value="Genomic_DNA"/>
</dbReference>
<keyword evidence="1" id="KW-0472">Membrane</keyword>
<keyword evidence="1" id="KW-1133">Transmembrane helix</keyword>
<dbReference type="STRING" id="1539051.AL01_07365"/>
<sequence>MSVSYKKERLTWSWCAFWTVLFLLTCLHTGLIIFHHVPLDVNEGWNAQLASRAASLASAHELYSSHDGFVFNNYPPLSFILMGGLVRLGCDAIVAGRLLSCLSVIVAACLIARVIWTLTGKLSAAFALAALFLATVNTAFYGYFGTNDPQWIAQALMLGGVCVLLDKGGSDLAIGRLFLSACLVVLGGFTKHNLVALPLAMELWLFFVSPKKAMIWAVMVSGLLLAGFVAFYEFYGVSFFQNIFLQRRVIRLARGIHALRELPFMGGMLLVGVWIFCRRWKAISLRDPSVLIMLFLIFGCFFGVLEAMGEGVDYNCVFDALVAGTLLCGLGVASLLSEDGQESSLKWVYCILTVPLLALAPVRGVEFYKEVQTVALKEQEWQTHIAMLRTYNASLLCTDMALCYWAHSHEAVDGFNFSQALKKNKDVTYLRDQIDQHRFSIVQLYGTVGHYSSGNIVFDSWLHKAGYRPVSDSGQMILLGHVH</sequence>
<dbReference type="Proteomes" id="UP000200980">
    <property type="component" value="Unassembled WGS sequence"/>
</dbReference>
<feature type="transmembrane region" description="Helical" evidence="1">
    <location>
        <begin position="213"/>
        <end position="237"/>
    </location>
</feature>
<feature type="transmembrane region" description="Helical" evidence="1">
    <location>
        <begin position="343"/>
        <end position="362"/>
    </location>
</feature>
<feature type="transmembrane region" description="Helical" evidence="1">
    <location>
        <begin position="258"/>
        <end position="276"/>
    </location>
</feature>
<feature type="transmembrane region" description="Helical" evidence="1">
    <location>
        <begin position="12"/>
        <end position="34"/>
    </location>
</feature>
<accession>A0A1S8GP16</accession>
<keyword evidence="1" id="KW-0812">Transmembrane</keyword>
<feature type="transmembrane region" description="Helical" evidence="1">
    <location>
        <begin position="92"/>
        <end position="112"/>
    </location>
</feature>
<keyword evidence="3" id="KW-1185">Reference proteome</keyword>
<feature type="transmembrane region" description="Helical" evidence="1">
    <location>
        <begin position="124"/>
        <end position="144"/>
    </location>
</feature>
<proteinExistence type="predicted"/>
<feature type="transmembrane region" description="Helical" evidence="1">
    <location>
        <begin position="288"/>
        <end position="305"/>
    </location>
</feature>
<dbReference type="AlphaFoldDB" id="A0A1S8GP16"/>